<evidence type="ECO:0000313" key="3">
    <source>
        <dbReference type="EMBL" id="KAF2769222.1"/>
    </source>
</evidence>
<proteinExistence type="predicted"/>
<dbReference type="GO" id="GO:0008270">
    <property type="term" value="F:zinc ion binding"/>
    <property type="evidence" value="ECO:0007669"/>
    <property type="project" value="InterPro"/>
</dbReference>
<dbReference type="CDD" id="cd00067">
    <property type="entry name" value="GAL4"/>
    <property type="match status" value="1"/>
</dbReference>
<dbReference type="PANTHER" id="PTHR38111">
    <property type="entry name" value="ZN(2)-C6 FUNGAL-TYPE DOMAIN-CONTAINING PROTEIN-RELATED"/>
    <property type="match status" value="1"/>
</dbReference>
<dbReference type="GO" id="GO:0000981">
    <property type="term" value="F:DNA-binding transcription factor activity, RNA polymerase II-specific"/>
    <property type="evidence" value="ECO:0007669"/>
    <property type="project" value="InterPro"/>
</dbReference>
<accession>A0A6G1L9F5</accession>
<keyword evidence="4" id="KW-1185">Reference proteome</keyword>
<dbReference type="Pfam" id="PF00172">
    <property type="entry name" value="Zn_clus"/>
    <property type="match status" value="1"/>
</dbReference>
<dbReference type="InterPro" id="IPR036864">
    <property type="entry name" value="Zn2-C6_fun-type_DNA-bd_sf"/>
</dbReference>
<dbReference type="Proteomes" id="UP000799436">
    <property type="component" value="Unassembled WGS sequence"/>
</dbReference>
<reference evidence="3" key="1">
    <citation type="journal article" date="2020" name="Stud. Mycol.">
        <title>101 Dothideomycetes genomes: a test case for predicting lifestyles and emergence of pathogens.</title>
        <authorList>
            <person name="Haridas S."/>
            <person name="Albert R."/>
            <person name="Binder M."/>
            <person name="Bloem J."/>
            <person name="Labutti K."/>
            <person name="Salamov A."/>
            <person name="Andreopoulos B."/>
            <person name="Baker S."/>
            <person name="Barry K."/>
            <person name="Bills G."/>
            <person name="Bluhm B."/>
            <person name="Cannon C."/>
            <person name="Castanera R."/>
            <person name="Culley D."/>
            <person name="Daum C."/>
            <person name="Ezra D."/>
            <person name="Gonzalez J."/>
            <person name="Henrissat B."/>
            <person name="Kuo A."/>
            <person name="Liang C."/>
            <person name="Lipzen A."/>
            <person name="Lutzoni F."/>
            <person name="Magnuson J."/>
            <person name="Mondo S."/>
            <person name="Nolan M."/>
            <person name="Ohm R."/>
            <person name="Pangilinan J."/>
            <person name="Park H.-J."/>
            <person name="Ramirez L."/>
            <person name="Alfaro M."/>
            <person name="Sun H."/>
            <person name="Tritt A."/>
            <person name="Yoshinaga Y."/>
            <person name="Zwiers L.-H."/>
            <person name="Turgeon B."/>
            <person name="Goodwin S."/>
            <person name="Spatafora J."/>
            <person name="Crous P."/>
            <person name="Grigoriev I."/>
        </authorList>
    </citation>
    <scope>NUCLEOTIDE SEQUENCE</scope>
    <source>
        <strain evidence="3">CBS 116005</strain>
    </source>
</reference>
<name>A0A6G1L9F5_9PEZI</name>
<dbReference type="Gene3D" id="4.10.240.10">
    <property type="entry name" value="Zn(2)-C6 fungal-type DNA-binding domain"/>
    <property type="match status" value="1"/>
</dbReference>
<evidence type="ECO:0000259" key="2">
    <source>
        <dbReference type="PROSITE" id="PS50048"/>
    </source>
</evidence>
<protein>
    <recommendedName>
        <fullName evidence="2">Zn(2)-C6 fungal-type domain-containing protein</fullName>
    </recommendedName>
</protein>
<dbReference type="OrthoDB" id="4491390at2759"/>
<dbReference type="InterPro" id="IPR001138">
    <property type="entry name" value="Zn2Cys6_DnaBD"/>
</dbReference>
<dbReference type="SUPFAM" id="SSF57701">
    <property type="entry name" value="Zn2/Cys6 DNA-binding domain"/>
    <property type="match status" value="1"/>
</dbReference>
<dbReference type="InterPro" id="IPR053178">
    <property type="entry name" value="Osmoadaptation_assoc"/>
</dbReference>
<sequence>MPLRSPGCYLCRKRKIRCDGTRPGCKRCATHGVTCPGYRSEQKNGIEFRHQTRITVKRAQDVYRSKKTGDSSCSNGDVGDPDVSLLAVSTTPRTSVIISSSSSSSGEGHGVRPAACPNLMNGAVAMTGEELLSRALVRPAQPLERMFSPSTNRSQLYASFLDLYLPKKTRAKIDAFSFFTTIANLTSDRPALRQALDAMSLITIRSSVKDRSLIEQALTSYGQALGSLAHAIARKDPVDNDDLLAAVEVLGACALYDEIGQQNAKHSALVWALIERKAPILARPDWRAIACRSPFQNSSIAFYDAALQVPGLLEQHDVLLEALTLSVDDIDKLLGECDRLEIQLRIWYADWRFRCQLDTSTELFEERPIDGFRDFTSVCSDRTFTTAYMFPNFPMAYLASLYWLCLHFLRITFQSLHRIRHEVDPFWWPKDSSSVPESEILGYVNHLCKTIPFFCEPVTSNAGHIGIFLPMRTAAIYFTQHNHWREAKWVGAVRKSVFTKGLSPPQVRDPPSALLKMHKLSSDRKRENLKLAFWQCDDTAQVVRDAVHRRHLHSGILGFLAVPLWTM</sequence>
<evidence type="ECO:0000313" key="4">
    <source>
        <dbReference type="Proteomes" id="UP000799436"/>
    </source>
</evidence>
<dbReference type="PANTHER" id="PTHR38111:SF9">
    <property type="entry name" value="ZN(2)-C6 FUNGAL-TYPE DOMAIN-CONTAINING PROTEIN"/>
    <property type="match status" value="1"/>
</dbReference>
<evidence type="ECO:0000256" key="1">
    <source>
        <dbReference type="ARBA" id="ARBA00023242"/>
    </source>
</evidence>
<organism evidence="3 4">
    <name type="scientific">Teratosphaeria nubilosa</name>
    <dbReference type="NCBI Taxonomy" id="161662"/>
    <lineage>
        <taxon>Eukaryota</taxon>
        <taxon>Fungi</taxon>
        <taxon>Dikarya</taxon>
        <taxon>Ascomycota</taxon>
        <taxon>Pezizomycotina</taxon>
        <taxon>Dothideomycetes</taxon>
        <taxon>Dothideomycetidae</taxon>
        <taxon>Mycosphaerellales</taxon>
        <taxon>Teratosphaeriaceae</taxon>
        <taxon>Teratosphaeria</taxon>
    </lineage>
</organism>
<dbReference type="PROSITE" id="PS00463">
    <property type="entry name" value="ZN2_CY6_FUNGAL_1"/>
    <property type="match status" value="1"/>
</dbReference>
<feature type="domain" description="Zn(2)-C6 fungal-type" evidence="2">
    <location>
        <begin position="7"/>
        <end position="35"/>
    </location>
</feature>
<dbReference type="PROSITE" id="PS50048">
    <property type="entry name" value="ZN2_CY6_FUNGAL_2"/>
    <property type="match status" value="1"/>
</dbReference>
<dbReference type="AlphaFoldDB" id="A0A6G1L9F5"/>
<keyword evidence="1" id="KW-0539">Nucleus</keyword>
<gene>
    <name evidence="3" type="ORF">EJ03DRAFT_336297</name>
</gene>
<dbReference type="SMART" id="SM00066">
    <property type="entry name" value="GAL4"/>
    <property type="match status" value="1"/>
</dbReference>
<dbReference type="EMBL" id="ML995835">
    <property type="protein sequence ID" value="KAF2769222.1"/>
    <property type="molecule type" value="Genomic_DNA"/>
</dbReference>